<feature type="region of interest" description="Disordered" evidence="1">
    <location>
        <begin position="1"/>
        <end position="111"/>
    </location>
</feature>
<name>A0A7I7XAW8_9MYCO</name>
<dbReference type="Proteomes" id="UP000466517">
    <property type="component" value="Chromosome"/>
</dbReference>
<organism evidence="2 3">
    <name type="scientific">Mycolicibacterium madagascariense</name>
    <dbReference type="NCBI Taxonomy" id="212765"/>
    <lineage>
        <taxon>Bacteria</taxon>
        <taxon>Bacillati</taxon>
        <taxon>Actinomycetota</taxon>
        <taxon>Actinomycetes</taxon>
        <taxon>Mycobacteriales</taxon>
        <taxon>Mycobacteriaceae</taxon>
        <taxon>Mycolicibacterium</taxon>
    </lineage>
</organism>
<accession>A0A7I7XAW8</accession>
<dbReference type="AlphaFoldDB" id="A0A7I7XAW8"/>
<dbReference type="EMBL" id="AP022610">
    <property type="protein sequence ID" value="BBZ26582.1"/>
    <property type="molecule type" value="Genomic_DNA"/>
</dbReference>
<evidence type="ECO:0000313" key="3">
    <source>
        <dbReference type="Proteomes" id="UP000466517"/>
    </source>
</evidence>
<reference evidence="2 3" key="1">
    <citation type="journal article" date="2019" name="Emerg. Microbes Infect.">
        <title>Comprehensive subspecies identification of 175 nontuberculous mycobacteria species based on 7547 genomic profiles.</title>
        <authorList>
            <person name="Matsumoto Y."/>
            <person name="Kinjo T."/>
            <person name="Motooka D."/>
            <person name="Nabeya D."/>
            <person name="Jung N."/>
            <person name="Uechi K."/>
            <person name="Horii T."/>
            <person name="Iida T."/>
            <person name="Fujita J."/>
            <person name="Nakamura S."/>
        </authorList>
    </citation>
    <scope>NUCLEOTIDE SEQUENCE [LARGE SCALE GENOMIC DNA]</scope>
    <source>
        <strain evidence="2 3">JCM 13574</strain>
    </source>
</reference>
<sequence length="111" mass="12230">MRHTFGQPADMATEQQDTSQEPETYETGQLAEKPEVTQEHEDKAKEMAKAYQDDRPTIGLPGTSNTVSGQAVNEWVDEDGSPKFGDVEDGGGVKREDVMGVREKPMGEDDE</sequence>
<keyword evidence="3" id="KW-1185">Reference proteome</keyword>
<dbReference type="KEGG" id="mmag:MMAD_08770"/>
<evidence type="ECO:0000256" key="1">
    <source>
        <dbReference type="SAM" id="MobiDB-lite"/>
    </source>
</evidence>
<gene>
    <name evidence="2" type="ORF">MMAD_08770</name>
</gene>
<evidence type="ECO:0000313" key="2">
    <source>
        <dbReference type="EMBL" id="BBZ26582.1"/>
    </source>
</evidence>
<feature type="compositionally biased region" description="Basic and acidic residues" evidence="1">
    <location>
        <begin position="91"/>
        <end position="111"/>
    </location>
</feature>
<proteinExistence type="predicted"/>
<protein>
    <submittedName>
        <fullName evidence="2">Uncharacterized protein</fullName>
    </submittedName>
</protein>
<feature type="compositionally biased region" description="Basic and acidic residues" evidence="1">
    <location>
        <begin position="32"/>
        <end position="56"/>
    </location>
</feature>
<feature type="compositionally biased region" description="Polar residues" evidence="1">
    <location>
        <begin position="62"/>
        <end position="71"/>
    </location>
</feature>
<feature type="compositionally biased region" description="Polar residues" evidence="1">
    <location>
        <begin position="13"/>
        <end position="22"/>
    </location>
</feature>